<dbReference type="Gene3D" id="3.40.50.720">
    <property type="entry name" value="NAD(P)-binding Rossmann-like Domain"/>
    <property type="match status" value="1"/>
</dbReference>
<evidence type="ECO:0000256" key="1">
    <source>
        <dbReference type="ARBA" id="ARBA00004781"/>
    </source>
</evidence>
<dbReference type="InterPro" id="IPR036291">
    <property type="entry name" value="NAD(P)-bd_dom_sf"/>
</dbReference>
<comment type="pathway">
    <text evidence="1 6">Carbohydrate biosynthesis; dTDP-L-rhamnose biosynthesis.</text>
</comment>
<dbReference type="EMBL" id="JAUFRC010000001">
    <property type="protein sequence ID" value="MDN3713193.1"/>
    <property type="molecule type" value="Genomic_DNA"/>
</dbReference>
<dbReference type="PANTHER" id="PTHR10491">
    <property type="entry name" value="DTDP-4-DEHYDRORHAMNOSE REDUCTASE"/>
    <property type="match status" value="1"/>
</dbReference>
<name>A0ABT8D8U0_9RHOB</name>
<evidence type="ECO:0000313" key="8">
    <source>
        <dbReference type="EMBL" id="MDN3713193.1"/>
    </source>
</evidence>
<evidence type="ECO:0000313" key="9">
    <source>
        <dbReference type="Proteomes" id="UP001243846"/>
    </source>
</evidence>
<dbReference type="GO" id="GO:0008831">
    <property type="term" value="F:dTDP-4-dehydrorhamnose reductase activity"/>
    <property type="evidence" value="ECO:0007669"/>
    <property type="project" value="UniProtKB-EC"/>
</dbReference>
<comment type="function">
    <text evidence="6">Catalyzes the reduction of dTDP-6-deoxy-L-lyxo-4-hexulose to yield dTDP-L-rhamnose.</text>
</comment>
<keyword evidence="6 8" id="KW-0560">Oxidoreductase</keyword>
<dbReference type="NCBIfam" id="TIGR01214">
    <property type="entry name" value="rmlD"/>
    <property type="match status" value="1"/>
</dbReference>
<evidence type="ECO:0000256" key="2">
    <source>
        <dbReference type="ARBA" id="ARBA00010944"/>
    </source>
</evidence>
<dbReference type="RefSeq" id="WP_377685097.1">
    <property type="nucleotide sequence ID" value="NZ_JBHMDZ010000006.1"/>
</dbReference>
<dbReference type="InterPro" id="IPR005913">
    <property type="entry name" value="dTDP_dehydrorham_reduct"/>
</dbReference>
<accession>A0ABT8D8U0</accession>
<sequence length="283" mass="29447">MTALLVFGRTGQVATELARLAPDAVFLGRDQADLSDPAACAAAIRASGARAVINAAAYTAVDRAESEPELARLVNADAPAAMASAAAGLGLPFVHISTDYVFAGDGERPWIETDPTGPLGVYGATKLAGEQAILASGAQAAILRTSWVFSAHGANFVKTMLRLGAERPELRVVADQHGGPTPARAIAQACLTMAEAMLDDRSKGGIYHFSGAPDTNWADFARAIMAQAGLSCAITDITTADYPTPAARPANSRLDCSAIARDFGILRPDWQAGLVDVLTELKQ</sequence>
<dbReference type="EC" id="1.1.1.133" evidence="3 6"/>
<keyword evidence="6" id="KW-0521">NADP</keyword>
<proteinExistence type="inferred from homology"/>
<evidence type="ECO:0000256" key="4">
    <source>
        <dbReference type="ARBA" id="ARBA00017099"/>
    </source>
</evidence>
<reference evidence="9" key="1">
    <citation type="journal article" date="2019" name="Int. J. Syst. Evol. Microbiol.">
        <title>The Global Catalogue of Microorganisms (GCM) 10K type strain sequencing project: providing services to taxonomists for standard genome sequencing and annotation.</title>
        <authorList>
            <consortium name="The Broad Institute Genomics Platform"/>
            <consortium name="The Broad Institute Genome Sequencing Center for Infectious Disease"/>
            <person name="Wu L."/>
            <person name="Ma J."/>
        </authorList>
    </citation>
    <scope>NUCLEOTIDE SEQUENCE [LARGE SCALE GENOMIC DNA]</scope>
    <source>
        <strain evidence="9">CECT 8482</strain>
    </source>
</reference>
<gene>
    <name evidence="8" type="primary">rfbD</name>
    <name evidence="8" type="ORF">QWZ10_18260</name>
</gene>
<dbReference type="InterPro" id="IPR029903">
    <property type="entry name" value="RmlD-like-bd"/>
</dbReference>
<evidence type="ECO:0000256" key="5">
    <source>
        <dbReference type="ARBA" id="ARBA00048200"/>
    </source>
</evidence>
<feature type="domain" description="RmlD-like substrate binding" evidence="7">
    <location>
        <begin position="4"/>
        <end position="281"/>
    </location>
</feature>
<dbReference type="PANTHER" id="PTHR10491:SF4">
    <property type="entry name" value="METHIONINE ADENOSYLTRANSFERASE 2 SUBUNIT BETA"/>
    <property type="match status" value="1"/>
</dbReference>
<evidence type="ECO:0000256" key="6">
    <source>
        <dbReference type="RuleBase" id="RU364082"/>
    </source>
</evidence>
<comment type="caution">
    <text evidence="8">The sequence shown here is derived from an EMBL/GenBank/DDBJ whole genome shotgun (WGS) entry which is preliminary data.</text>
</comment>
<evidence type="ECO:0000259" key="7">
    <source>
        <dbReference type="Pfam" id="PF04321"/>
    </source>
</evidence>
<dbReference type="SUPFAM" id="SSF51735">
    <property type="entry name" value="NAD(P)-binding Rossmann-fold domains"/>
    <property type="match status" value="1"/>
</dbReference>
<protein>
    <recommendedName>
        <fullName evidence="4 6">dTDP-4-dehydrorhamnose reductase</fullName>
        <ecNumber evidence="3 6">1.1.1.133</ecNumber>
    </recommendedName>
</protein>
<comment type="cofactor">
    <cofactor evidence="6">
        <name>Mg(2+)</name>
        <dbReference type="ChEBI" id="CHEBI:18420"/>
    </cofactor>
    <text evidence="6">Binds 1 Mg(2+) ion per monomer.</text>
</comment>
<comment type="catalytic activity">
    <reaction evidence="5 6">
        <text>dTDP-beta-L-rhamnose + NADP(+) = dTDP-4-dehydro-beta-L-rhamnose + NADPH + H(+)</text>
        <dbReference type="Rhea" id="RHEA:21796"/>
        <dbReference type="ChEBI" id="CHEBI:15378"/>
        <dbReference type="ChEBI" id="CHEBI:57510"/>
        <dbReference type="ChEBI" id="CHEBI:57783"/>
        <dbReference type="ChEBI" id="CHEBI:58349"/>
        <dbReference type="ChEBI" id="CHEBI:62830"/>
        <dbReference type="EC" id="1.1.1.133"/>
    </reaction>
</comment>
<comment type="similarity">
    <text evidence="2 6">Belongs to the dTDP-4-dehydrorhamnose reductase family.</text>
</comment>
<dbReference type="CDD" id="cd05254">
    <property type="entry name" value="dTDP_HR_like_SDR_e"/>
    <property type="match status" value="1"/>
</dbReference>
<dbReference type="Pfam" id="PF04321">
    <property type="entry name" value="RmlD_sub_bind"/>
    <property type="match status" value="1"/>
</dbReference>
<dbReference type="Proteomes" id="UP001243846">
    <property type="component" value="Unassembled WGS sequence"/>
</dbReference>
<dbReference type="Gene3D" id="3.90.25.10">
    <property type="entry name" value="UDP-galactose 4-epimerase, domain 1"/>
    <property type="match status" value="1"/>
</dbReference>
<keyword evidence="9" id="KW-1185">Reference proteome</keyword>
<organism evidence="8 9">
    <name type="scientific">Paracoccus cavernae</name>
    <dbReference type="NCBI Taxonomy" id="1571207"/>
    <lineage>
        <taxon>Bacteria</taxon>
        <taxon>Pseudomonadati</taxon>
        <taxon>Pseudomonadota</taxon>
        <taxon>Alphaproteobacteria</taxon>
        <taxon>Rhodobacterales</taxon>
        <taxon>Paracoccaceae</taxon>
        <taxon>Paracoccus</taxon>
    </lineage>
</organism>
<evidence type="ECO:0000256" key="3">
    <source>
        <dbReference type="ARBA" id="ARBA00012929"/>
    </source>
</evidence>